<accession>A0ABV0RAP9</accession>
<protein>
    <submittedName>
        <fullName evidence="2">Uncharacterized protein</fullName>
    </submittedName>
</protein>
<dbReference type="EMBL" id="JAHRIN010037423">
    <property type="protein sequence ID" value="MEQ2204762.1"/>
    <property type="molecule type" value="Genomic_DNA"/>
</dbReference>
<reference evidence="2 3" key="1">
    <citation type="submission" date="2021-06" db="EMBL/GenBank/DDBJ databases">
        <authorList>
            <person name="Palmer J.M."/>
        </authorList>
    </citation>
    <scope>NUCLEOTIDE SEQUENCE [LARGE SCALE GENOMIC DNA]</scope>
    <source>
        <strain evidence="2 3">XC_2019</strain>
        <tissue evidence="2">Muscle</tissue>
    </source>
</reference>
<gene>
    <name evidence="2" type="ORF">XENOCAPTIV_018191</name>
</gene>
<name>A0ABV0RAP9_9TELE</name>
<comment type="caution">
    <text evidence="2">The sequence shown here is derived from an EMBL/GenBank/DDBJ whole genome shotgun (WGS) entry which is preliminary data.</text>
</comment>
<proteinExistence type="predicted"/>
<feature type="region of interest" description="Disordered" evidence="1">
    <location>
        <begin position="73"/>
        <end position="100"/>
    </location>
</feature>
<evidence type="ECO:0000313" key="2">
    <source>
        <dbReference type="EMBL" id="MEQ2204762.1"/>
    </source>
</evidence>
<sequence length="100" mass="11171">MTSVFDHLTTSKNTSSHRPVSSSLNVNTLFTHRPRRHLKTDQQYLTIVTLQRGCSQIQLRVSPSHPQVVCHSTSGTFKGGERHPSVKSDHLKPLTSAWPA</sequence>
<organism evidence="2 3">
    <name type="scientific">Xenoophorus captivus</name>
    <dbReference type="NCBI Taxonomy" id="1517983"/>
    <lineage>
        <taxon>Eukaryota</taxon>
        <taxon>Metazoa</taxon>
        <taxon>Chordata</taxon>
        <taxon>Craniata</taxon>
        <taxon>Vertebrata</taxon>
        <taxon>Euteleostomi</taxon>
        <taxon>Actinopterygii</taxon>
        <taxon>Neopterygii</taxon>
        <taxon>Teleostei</taxon>
        <taxon>Neoteleostei</taxon>
        <taxon>Acanthomorphata</taxon>
        <taxon>Ovalentaria</taxon>
        <taxon>Atherinomorphae</taxon>
        <taxon>Cyprinodontiformes</taxon>
        <taxon>Goodeidae</taxon>
        <taxon>Xenoophorus</taxon>
    </lineage>
</organism>
<dbReference type="Proteomes" id="UP001434883">
    <property type="component" value="Unassembled WGS sequence"/>
</dbReference>
<keyword evidence="3" id="KW-1185">Reference proteome</keyword>
<feature type="region of interest" description="Disordered" evidence="1">
    <location>
        <begin position="1"/>
        <end position="22"/>
    </location>
</feature>
<evidence type="ECO:0000256" key="1">
    <source>
        <dbReference type="SAM" id="MobiDB-lite"/>
    </source>
</evidence>
<evidence type="ECO:0000313" key="3">
    <source>
        <dbReference type="Proteomes" id="UP001434883"/>
    </source>
</evidence>
<feature type="compositionally biased region" description="Basic and acidic residues" evidence="1">
    <location>
        <begin position="79"/>
        <end position="92"/>
    </location>
</feature>